<evidence type="ECO:0000313" key="3">
    <source>
        <dbReference type="Proteomes" id="UP000000763"/>
    </source>
</evidence>
<dbReference type="EMBL" id="AP005747">
    <property type="protein sequence ID" value="BAD33930.1"/>
    <property type="molecule type" value="Genomic_DNA"/>
</dbReference>
<feature type="compositionally biased region" description="Basic residues" evidence="1">
    <location>
        <begin position="253"/>
        <end position="263"/>
    </location>
</feature>
<proteinExistence type="predicted"/>
<reference evidence="3" key="1">
    <citation type="journal article" date="2005" name="Nature">
        <title>The map-based sequence of the rice genome.</title>
        <authorList>
            <consortium name="International rice genome sequencing project (IRGSP)"/>
            <person name="Matsumoto T."/>
            <person name="Wu J."/>
            <person name="Kanamori H."/>
            <person name="Katayose Y."/>
            <person name="Fujisawa M."/>
            <person name="Namiki N."/>
            <person name="Mizuno H."/>
            <person name="Yamamoto K."/>
            <person name="Antonio B.A."/>
            <person name="Baba T."/>
            <person name="Sakata K."/>
            <person name="Nagamura Y."/>
            <person name="Aoki H."/>
            <person name="Arikawa K."/>
            <person name="Arita K."/>
            <person name="Bito T."/>
            <person name="Chiden Y."/>
            <person name="Fujitsuka N."/>
            <person name="Fukunaka R."/>
            <person name="Hamada M."/>
            <person name="Harada C."/>
            <person name="Hayashi A."/>
            <person name="Hijishita S."/>
            <person name="Honda M."/>
            <person name="Hosokawa S."/>
            <person name="Ichikawa Y."/>
            <person name="Idonuma A."/>
            <person name="Iijima M."/>
            <person name="Ikeda M."/>
            <person name="Ikeno M."/>
            <person name="Ito K."/>
            <person name="Ito S."/>
            <person name="Ito T."/>
            <person name="Ito Y."/>
            <person name="Ito Y."/>
            <person name="Iwabuchi A."/>
            <person name="Kamiya K."/>
            <person name="Karasawa W."/>
            <person name="Kurita K."/>
            <person name="Katagiri S."/>
            <person name="Kikuta A."/>
            <person name="Kobayashi H."/>
            <person name="Kobayashi N."/>
            <person name="Machita K."/>
            <person name="Maehara T."/>
            <person name="Masukawa M."/>
            <person name="Mizubayashi T."/>
            <person name="Mukai Y."/>
            <person name="Nagasaki H."/>
            <person name="Nagata Y."/>
            <person name="Naito S."/>
            <person name="Nakashima M."/>
            <person name="Nakama Y."/>
            <person name="Nakamichi Y."/>
            <person name="Nakamura M."/>
            <person name="Meguro A."/>
            <person name="Negishi M."/>
            <person name="Ohta I."/>
            <person name="Ohta T."/>
            <person name="Okamoto M."/>
            <person name="Ono N."/>
            <person name="Saji S."/>
            <person name="Sakaguchi M."/>
            <person name="Sakai K."/>
            <person name="Shibata M."/>
            <person name="Shimokawa T."/>
            <person name="Song J."/>
            <person name="Takazaki Y."/>
            <person name="Terasawa K."/>
            <person name="Tsugane M."/>
            <person name="Tsuji K."/>
            <person name="Ueda S."/>
            <person name="Waki K."/>
            <person name="Yamagata H."/>
            <person name="Yamamoto M."/>
            <person name="Yamamoto S."/>
            <person name="Yamane H."/>
            <person name="Yoshiki S."/>
            <person name="Yoshihara R."/>
            <person name="Yukawa K."/>
            <person name="Zhong H."/>
            <person name="Yano M."/>
            <person name="Yuan Q."/>
            <person name="Ouyang S."/>
            <person name="Liu J."/>
            <person name="Jones K.M."/>
            <person name="Gansberger K."/>
            <person name="Moffat K."/>
            <person name="Hill J."/>
            <person name="Bera J."/>
            <person name="Fadrosh D."/>
            <person name="Jin S."/>
            <person name="Johri S."/>
            <person name="Kim M."/>
            <person name="Overton L."/>
            <person name="Reardon M."/>
            <person name="Tsitrin T."/>
            <person name="Vuong H."/>
            <person name="Weaver B."/>
            <person name="Ciecko A."/>
            <person name="Tallon L."/>
            <person name="Jackson J."/>
            <person name="Pai G."/>
            <person name="Aken S.V."/>
            <person name="Utterback T."/>
            <person name="Reidmuller S."/>
            <person name="Feldblyum T."/>
            <person name="Hsiao J."/>
            <person name="Zismann V."/>
            <person name="Iobst S."/>
            <person name="de Vazeille A.R."/>
            <person name="Buell C.R."/>
            <person name="Ying K."/>
            <person name="Li Y."/>
            <person name="Lu T."/>
            <person name="Huang Y."/>
            <person name="Zhao Q."/>
            <person name="Feng Q."/>
            <person name="Zhang L."/>
            <person name="Zhu J."/>
            <person name="Weng Q."/>
            <person name="Mu J."/>
            <person name="Lu Y."/>
            <person name="Fan D."/>
            <person name="Liu Y."/>
            <person name="Guan J."/>
            <person name="Zhang Y."/>
            <person name="Yu S."/>
            <person name="Liu X."/>
            <person name="Zhang Y."/>
            <person name="Hong G."/>
            <person name="Han B."/>
            <person name="Choisne N."/>
            <person name="Demange N."/>
            <person name="Orjeda G."/>
            <person name="Samain S."/>
            <person name="Cattolico L."/>
            <person name="Pelletier E."/>
            <person name="Couloux A."/>
            <person name="Segurens B."/>
            <person name="Wincker P."/>
            <person name="D'Hont A."/>
            <person name="Scarpelli C."/>
            <person name="Weissenbach J."/>
            <person name="Salanoubat M."/>
            <person name="Quetier F."/>
            <person name="Yu Y."/>
            <person name="Kim H.R."/>
            <person name="Rambo T."/>
            <person name="Currie J."/>
            <person name="Collura K."/>
            <person name="Luo M."/>
            <person name="Yang T."/>
            <person name="Ammiraju J.S.S."/>
            <person name="Engler F."/>
            <person name="Soderlund C."/>
            <person name="Wing R.A."/>
            <person name="Palmer L.E."/>
            <person name="de la Bastide M."/>
            <person name="Spiegel L."/>
            <person name="Nascimento L."/>
            <person name="Zutavern T."/>
            <person name="O'Shaughnessy A."/>
            <person name="Dike S."/>
            <person name="Dedhia N."/>
            <person name="Preston R."/>
            <person name="Balija V."/>
            <person name="McCombie W.R."/>
            <person name="Chow T."/>
            <person name="Chen H."/>
            <person name="Chung M."/>
            <person name="Chen C."/>
            <person name="Shaw J."/>
            <person name="Wu H."/>
            <person name="Hsiao K."/>
            <person name="Chao Y."/>
            <person name="Chu M."/>
            <person name="Cheng C."/>
            <person name="Hour A."/>
            <person name="Lee P."/>
            <person name="Lin S."/>
            <person name="Lin Y."/>
            <person name="Liou J."/>
            <person name="Liu S."/>
            <person name="Hsing Y."/>
            <person name="Raghuvanshi S."/>
            <person name="Mohanty A."/>
            <person name="Bharti A.K."/>
            <person name="Gaur A."/>
            <person name="Gupta V."/>
            <person name="Kumar D."/>
            <person name="Ravi V."/>
            <person name="Vij S."/>
            <person name="Kapur A."/>
            <person name="Khurana P."/>
            <person name="Khurana P."/>
            <person name="Khurana J.P."/>
            <person name="Tyagi A.K."/>
            <person name="Gaikwad K."/>
            <person name="Singh A."/>
            <person name="Dalal V."/>
            <person name="Srivastava S."/>
            <person name="Dixit A."/>
            <person name="Pal A.K."/>
            <person name="Ghazi I.A."/>
            <person name="Yadav M."/>
            <person name="Pandit A."/>
            <person name="Bhargava A."/>
            <person name="Sureshbabu K."/>
            <person name="Batra K."/>
            <person name="Sharma T.R."/>
            <person name="Mohapatra T."/>
            <person name="Singh N.K."/>
            <person name="Messing J."/>
            <person name="Nelson A.B."/>
            <person name="Fuks G."/>
            <person name="Kavchok S."/>
            <person name="Keizer G."/>
            <person name="Linton E."/>
            <person name="Llaca V."/>
            <person name="Song R."/>
            <person name="Tanyolac B."/>
            <person name="Young S."/>
            <person name="Ho-Il K."/>
            <person name="Hahn J.H."/>
            <person name="Sangsakoo G."/>
            <person name="Vanavichit A."/>
            <person name="de Mattos Luiz.A.T."/>
            <person name="Zimmer P.D."/>
            <person name="Malone G."/>
            <person name="Dellagostin O."/>
            <person name="de Oliveira A.C."/>
            <person name="Bevan M."/>
            <person name="Bancroft I."/>
            <person name="Minx P."/>
            <person name="Cordum H."/>
            <person name="Wilson R."/>
            <person name="Cheng Z."/>
            <person name="Jin W."/>
            <person name="Jiang J."/>
            <person name="Leong S.A."/>
            <person name="Iwama H."/>
            <person name="Gojobori T."/>
            <person name="Itoh T."/>
            <person name="Niimura Y."/>
            <person name="Fujii Y."/>
            <person name="Habara T."/>
            <person name="Sakai H."/>
            <person name="Sato Y."/>
            <person name="Wilson G."/>
            <person name="Kumar K."/>
            <person name="McCouch S."/>
            <person name="Juretic N."/>
            <person name="Hoen D."/>
            <person name="Wright S."/>
            <person name="Bruskiewich R."/>
            <person name="Bureau T."/>
            <person name="Miyao A."/>
            <person name="Hirochika H."/>
            <person name="Nishikawa T."/>
            <person name="Kadowaki K."/>
            <person name="Sugiura M."/>
            <person name="Burr B."/>
            <person name="Sasaki T."/>
        </authorList>
    </citation>
    <scope>NUCLEOTIDE SEQUENCE [LARGE SCALE GENOMIC DNA]</scope>
    <source>
        <strain evidence="3">cv. Nipponbare</strain>
    </source>
</reference>
<sequence length="263" mass="28486">MIIFGLLPFVEVGLKSKYGFMCYYTQPRPFVFLTAVESASVLRDAVIGHRPPSLRRLELLGARSGLKVVEDHYIWTAPSCSHLLLRPLPQGPSSHHLQIRSSDDDDDRQQAIRAFTTHRGGVQPSSQEPIIRCHIGNSRSQTRYSEPNFDTRSWNQKTRVAWRRHRAIAAQPAPGAAAARPAPPPSAAAAPAVPPLDPLATARATLPPSAAAAARPARRLASGAIAAWAAPPPSANADRCHRRRSGRPATAARCRRGLGHPAT</sequence>
<evidence type="ECO:0000313" key="2">
    <source>
        <dbReference type="EMBL" id="BAD33930.1"/>
    </source>
</evidence>
<dbReference type="Proteomes" id="UP000000763">
    <property type="component" value="Chromosome 9"/>
</dbReference>
<evidence type="ECO:0000256" key="1">
    <source>
        <dbReference type="SAM" id="MobiDB-lite"/>
    </source>
</evidence>
<name>Q69MI5_ORYSJ</name>
<organism evidence="2 3">
    <name type="scientific">Oryza sativa subsp. japonica</name>
    <name type="common">Rice</name>
    <dbReference type="NCBI Taxonomy" id="39947"/>
    <lineage>
        <taxon>Eukaryota</taxon>
        <taxon>Viridiplantae</taxon>
        <taxon>Streptophyta</taxon>
        <taxon>Embryophyta</taxon>
        <taxon>Tracheophyta</taxon>
        <taxon>Spermatophyta</taxon>
        <taxon>Magnoliopsida</taxon>
        <taxon>Liliopsida</taxon>
        <taxon>Poales</taxon>
        <taxon>Poaceae</taxon>
        <taxon>BOP clade</taxon>
        <taxon>Oryzoideae</taxon>
        <taxon>Oryzeae</taxon>
        <taxon>Oryzinae</taxon>
        <taxon>Oryza</taxon>
        <taxon>Oryza sativa</taxon>
    </lineage>
</organism>
<gene>
    <name evidence="2" type="primary">OSJNBa0039E17.28</name>
</gene>
<accession>Q69MI5</accession>
<reference evidence="3" key="2">
    <citation type="journal article" date="2008" name="Nucleic Acids Res.">
        <title>The rice annotation project database (RAP-DB): 2008 update.</title>
        <authorList>
            <consortium name="The rice annotation project (RAP)"/>
        </authorList>
    </citation>
    <scope>GENOME REANNOTATION</scope>
    <source>
        <strain evidence="3">cv. Nipponbare</strain>
    </source>
</reference>
<dbReference type="AlphaFoldDB" id="Q69MI5"/>
<feature type="region of interest" description="Disordered" evidence="1">
    <location>
        <begin position="230"/>
        <end position="263"/>
    </location>
</feature>
<protein>
    <submittedName>
        <fullName evidence="2">Uncharacterized protein</fullName>
    </submittedName>
</protein>